<dbReference type="RefSeq" id="WP_188959238.1">
    <property type="nucleotide sequence ID" value="NZ_BMQW01000017.1"/>
</dbReference>
<sequence length="341" mass="39475">MESIPPYEGKPTVYLDQNVLDFFTKQGLGEFGQILINDYQVVYSDETLKEIRRSKGFEESFLNVLKNLKANYLKLIVEQPHFTITDKATISIRDPFDVYKEYCENSDDGVDMEHAMQQWLFKFSGGRKGDSLNDIHNEQISAFSDLMDSIMENSDELPEEAQRQLQIYTKKMTSQYKATLEKTESLMLENIEDDKNWDGIKDFRSQVGIGPKQLNNIEPPNVLVKIFDKLRALPAYSQVNVDIDDFFQLKKNPIYPEQSYFKHQKVTGIYNMLNTLGYYPDSKVHKERRFIAAASDNSHASIASFCNILLSNDEHFIKKVNAAYEYLDIPTLAKHVEFNYA</sequence>
<name>A0ABQ2QWW9_9GAMM</name>
<evidence type="ECO:0000313" key="2">
    <source>
        <dbReference type="Proteomes" id="UP000654004"/>
    </source>
</evidence>
<protein>
    <recommendedName>
        <fullName evidence="3">DUF4435 domain-containing protein</fullName>
    </recommendedName>
</protein>
<dbReference type="EMBL" id="BMQW01000017">
    <property type="protein sequence ID" value="GGQ01396.1"/>
    <property type="molecule type" value="Genomic_DNA"/>
</dbReference>
<organism evidence="1 2">
    <name type="scientific">Shewanella ulleungensis</name>
    <dbReference type="NCBI Taxonomy" id="2282699"/>
    <lineage>
        <taxon>Bacteria</taxon>
        <taxon>Pseudomonadati</taxon>
        <taxon>Pseudomonadota</taxon>
        <taxon>Gammaproteobacteria</taxon>
        <taxon>Alteromonadales</taxon>
        <taxon>Shewanellaceae</taxon>
        <taxon>Shewanella</taxon>
    </lineage>
</organism>
<comment type="caution">
    <text evidence="1">The sequence shown here is derived from an EMBL/GenBank/DDBJ whole genome shotgun (WGS) entry which is preliminary data.</text>
</comment>
<gene>
    <name evidence="1" type="ORF">GCM10009410_38800</name>
</gene>
<reference evidence="2" key="1">
    <citation type="journal article" date="2019" name="Int. J. Syst. Evol. Microbiol.">
        <title>The Global Catalogue of Microorganisms (GCM) 10K type strain sequencing project: providing services to taxonomists for standard genome sequencing and annotation.</title>
        <authorList>
            <consortium name="The Broad Institute Genomics Platform"/>
            <consortium name="The Broad Institute Genome Sequencing Center for Infectious Disease"/>
            <person name="Wu L."/>
            <person name="Ma J."/>
        </authorList>
    </citation>
    <scope>NUCLEOTIDE SEQUENCE [LARGE SCALE GENOMIC DNA]</scope>
    <source>
        <strain evidence="2">JCM 32305</strain>
    </source>
</reference>
<dbReference type="Proteomes" id="UP000654004">
    <property type="component" value="Unassembled WGS sequence"/>
</dbReference>
<accession>A0ABQ2QWW9</accession>
<keyword evidence="2" id="KW-1185">Reference proteome</keyword>
<evidence type="ECO:0008006" key="3">
    <source>
        <dbReference type="Google" id="ProtNLM"/>
    </source>
</evidence>
<proteinExistence type="predicted"/>
<evidence type="ECO:0000313" key="1">
    <source>
        <dbReference type="EMBL" id="GGQ01396.1"/>
    </source>
</evidence>